<dbReference type="GO" id="GO:0005829">
    <property type="term" value="C:cytosol"/>
    <property type="evidence" value="ECO:0007669"/>
    <property type="project" value="TreeGrafter"/>
</dbReference>
<dbReference type="PROSITE" id="PS00972">
    <property type="entry name" value="USP_1"/>
    <property type="match status" value="1"/>
</dbReference>
<dbReference type="GO" id="GO:0005634">
    <property type="term" value="C:nucleus"/>
    <property type="evidence" value="ECO:0007669"/>
    <property type="project" value="TreeGrafter"/>
</dbReference>
<evidence type="ECO:0000259" key="1">
    <source>
        <dbReference type="PROSITE" id="PS50235"/>
    </source>
</evidence>
<dbReference type="PROSITE" id="PS50235">
    <property type="entry name" value="USP_3"/>
    <property type="match status" value="1"/>
</dbReference>
<dbReference type="InterPro" id="IPR001394">
    <property type="entry name" value="Peptidase_C19_UCH"/>
</dbReference>
<dbReference type="InterPro" id="IPR038765">
    <property type="entry name" value="Papain-like_cys_pep_sf"/>
</dbReference>
<proteinExistence type="predicted"/>
<protein>
    <recommendedName>
        <fullName evidence="1">USP domain-containing protein</fullName>
    </recommendedName>
</protein>
<dbReference type="Gene3D" id="3.90.70.10">
    <property type="entry name" value="Cysteine proteinases"/>
    <property type="match status" value="2"/>
</dbReference>
<dbReference type="Pfam" id="PF00443">
    <property type="entry name" value="UCH"/>
    <property type="match status" value="1"/>
</dbReference>
<gene>
    <name evidence="2" type="ORF">HK099_002607</name>
</gene>
<dbReference type="GO" id="GO:0004843">
    <property type="term" value="F:cysteine-type deubiquitinase activity"/>
    <property type="evidence" value="ECO:0007669"/>
    <property type="project" value="InterPro"/>
</dbReference>
<dbReference type="PANTHER" id="PTHR24006">
    <property type="entry name" value="UBIQUITIN CARBOXYL-TERMINAL HYDROLASE"/>
    <property type="match status" value="1"/>
</dbReference>
<dbReference type="PROSITE" id="PS00973">
    <property type="entry name" value="USP_2"/>
    <property type="match status" value="1"/>
</dbReference>
<dbReference type="SUPFAM" id="SSF54001">
    <property type="entry name" value="Cysteine proteinases"/>
    <property type="match status" value="1"/>
</dbReference>
<comment type="caution">
    <text evidence="2">The sequence shown here is derived from an EMBL/GenBank/DDBJ whole genome shotgun (WGS) entry which is preliminary data.</text>
</comment>
<dbReference type="InterPro" id="IPR028889">
    <property type="entry name" value="USP"/>
</dbReference>
<dbReference type="InterPro" id="IPR050164">
    <property type="entry name" value="Peptidase_C19"/>
</dbReference>
<reference evidence="2" key="1">
    <citation type="submission" date="2020-05" db="EMBL/GenBank/DDBJ databases">
        <title>Phylogenomic resolution of chytrid fungi.</title>
        <authorList>
            <person name="Stajich J.E."/>
            <person name="Amses K."/>
            <person name="Simmons R."/>
            <person name="Seto K."/>
            <person name="Myers J."/>
            <person name="Bonds A."/>
            <person name="Quandt C.A."/>
            <person name="Barry K."/>
            <person name="Liu P."/>
            <person name="Grigoriev I."/>
            <person name="Longcore J.E."/>
            <person name="James T.Y."/>
        </authorList>
    </citation>
    <scope>NUCLEOTIDE SEQUENCE</scope>
    <source>
        <strain evidence="2">JEL0476</strain>
    </source>
</reference>
<feature type="domain" description="USP" evidence="1">
    <location>
        <begin position="887"/>
        <end position="1188"/>
    </location>
</feature>
<dbReference type="GO" id="GO:0016579">
    <property type="term" value="P:protein deubiquitination"/>
    <property type="evidence" value="ECO:0007669"/>
    <property type="project" value="InterPro"/>
</dbReference>
<accession>A0AAD5Y1A6</accession>
<dbReference type="InterPro" id="IPR018200">
    <property type="entry name" value="USP_CS"/>
</dbReference>
<evidence type="ECO:0000313" key="2">
    <source>
        <dbReference type="EMBL" id="KAJ3222174.1"/>
    </source>
</evidence>
<dbReference type="PANTHER" id="PTHR24006:SF910">
    <property type="entry name" value="UBIQUITINYL HYDROLASE 1"/>
    <property type="match status" value="1"/>
</dbReference>
<name>A0AAD5Y1A6_9FUNG</name>
<organism evidence="2 3">
    <name type="scientific">Clydaea vesicula</name>
    <dbReference type="NCBI Taxonomy" id="447962"/>
    <lineage>
        <taxon>Eukaryota</taxon>
        <taxon>Fungi</taxon>
        <taxon>Fungi incertae sedis</taxon>
        <taxon>Chytridiomycota</taxon>
        <taxon>Chytridiomycota incertae sedis</taxon>
        <taxon>Chytridiomycetes</taxon>
        <taxon>Lobulomycetales</taxon>
        <taxon>Lobulomycetaceae</taxon>
        <taxon>Clydaea</taxon>
    </lineage>
</organism>
<evidence type="ECO:0000313" key="3">
    <source>
        <dbReference type="Proteomes" id="UP001211065"/>
    </source>
</evidence>
<dbReference type="EMBL" id="JADGJW010000188">
    <property type="protein sequence ID" value="KAJ3222174.1"/>
    <property type="molecule type" value="Genomic_DNA"/>
</dbReference>
<keyword evidence="3" id="KW-1185">Reference proteome</keyword>
<sequence>MQQVSTIESTYLEKIEDLNLRSLISDVLTCKPNKLFKIVCSFFQNSNNITFNSFNEILKVLCLKTTNTSKQFWIWYLQKLTEFTKSRSDLDFSVIKFEVIQSLVRRLDSLTMTENNSICEKEEQLEESDDEASSEKTVDLVIDESEMDCELLFDLNNPINLEKFDLRLYNLEFSKSILVLLFNSTSMDKRIFSLNIFKDILRKWVPFETNENDEVFSNNELERNLVQWIKENKFIEKIFGSSFHLEIAQRSLEMLLFLNRFNEFKISDFDLIWGWVMSNQHQTVVHGIFSIIQGLIRELNFDLLEICTSKMISLYNSDKALIDLQFANLIKECLLRIRSLSTLNSECQMRSKKLTDTLVLFCFEMTSDESDLSLALITEFLQLTISLLYNGIGDLSLREEIASIFLKRMRKHSSFHFKFSELLFNCIYQNFGNLRVEDLILQGKLPHYSQIWNRLAFIHSTIIKFQELEKDQKKMELLKVDGLEADQCPMTVVRFKFEFFRSKEDCFILWDEIISNSLCVSELEIGYNIFWYLASVSNLFLESIYLERVLFLKDFKTILGYSFKFFNQCFLHIGESTNSIRVVDNEIVEVFDDSISVDLFWDIALNALNESVGESAIHFLLKFYQSTIDSEKSDTYLVNRCLNEISDAFFKNSESYDQIKFARSLKILKDHLTYYILKNPTSIVSHDHNIKNAKNLKINFCFEDVPYTIDISELSLLKSFKKKVHGLLNLSSNQDLRVIYAGKELCFEQKSLKELNVGNNVLIAVRELADDAESPGLVVPEIKDDVECSDNITFLPTIAEEKNFMRLYNLLSLPEIQACMSQKAVQLPKCKLSTSREAAFCLLQELSFKNESNFLFVTKLLYEQIPEGISNWSNSPDSLTKANCGFVGLENLGATCYLNSIMQQFFMNIDFRKNILSVVIPESERNDNLLYELQRLFVNLQESEKKYYEPTTLCNAYTGYDGERLNVKEQTDVDEFFNIFFLRLEDLLKGKNDKENLLKLNYGGKLLQRITSKECPHFSESFESFFALQCEVKNKRNLLESLQLYVEKETLDRVHLKRFDYDQDSMRRIKLNDKFEFPEVLDMFPYTAEGVDHSENNFITSKRCLYELSGVLIHSGSSESGHYYSYVKDKEYTDRWIAFNDSNVSTFNSNLISQKCFGGFEEFWDEFKKKSLLKPKIYSAYMLFYDCVDKQVIEHDNVIPLELFKSVWKENQMFLNEKNLFDDSFSNFLTQIILENPNSVTENLFEHTILLGTKYFLRIVLHSQNGGNLNILEKWIQFLTPQYKSCFEATHRTGSSLSVAAKNLINLFINPDILEEFLLDCHSTNSRLAFNLLIAKIFEPFRKFHPAEYGILILDEMKTETEDKANKKVTIRDDSPIASLLNSLISLLPKALNKKKQFTQYFALLHYFATSSLEVSTFMIEHGYVKSLFEFYMEDRTKLDDYIYSISKCNENYLPLIEVLDFLLGKCSMEVNSTEDDMAMGSSTLLILNSNEKEVILHEAESFISKIIIDRIDKKLTHSLISKLCRNNLNVSNLAIGFLLDELVHSEDDDFEEDSMKNILTEAIHYILCLSDNLKSIKFEFLIKKHFLLIMNSIENPEESDIISKDLLNFFYSCYKLNSLNLLFKKALKATVFAKFILRQIFNADLVARQQSESIILEVVIESLKANGCSSAFSVMIFENLLEFLPEINVLVHEGYQDNIDNRIQSQCYHRIYHYFNLLYLFVKHDSVFGELIGKNFEVLYNILHMSISVGFVDDKNITNILKIIDLATHKSKIVVEALISNVAFNRFFSNQIFILNYSIPRDLLAYLSIVSKCCDFNDEFFGVVQEPQHFFHKFSNLALVNEKKSKLNEILDEKEKCIVKDRLWGFLMKCQCYELHANLNFFKLFLEKFLKVYEKVDYDTIKRGCNFLLGCKISESETEILFDLGLFNTVVESILSTSKNELQKNLDLLTILKKFFSLKHIKWEKVDTMLFLTSDFITLVDRILLFVNQTAHPSLISICIELLEILIQKNHTKAFLSHVLEKFFVNFKNFKNFGGGNEEATISKFFLGKHSIYLESSALLKIFNSNHPTTVEEGPNIHISEKVYELCSKDLKKILIRKIFQPYFNLMLNLCTTVFNEFDSNTVILLNNMLLSEGILLSCSQPVNFINLVLEKPLTSKCVSTLFEDENLLDIIPALTTKFLLNFNRSEFSLLFLKIFPHLKEQNYDFLPILKKLDTNLFEFWCQIEIEIKNGKHLKEKLEKFEISLFVFSALKKEFTFSDVTLTKLDSMKKILMEKGDNPNCNEIISKSLNWFKSYDL</sequence>
<dbReference type="Proteomes" id="UP001211065">
    <property type="component" value="Unassembled WGS sequence"/>
</dbReference>